<feature type="domain" description="Tet-like 2OG-Fe(II) oxygenase" evidence="2">
    <location>
        <begin position="56"/>
        <end position="152"/>
    </location>
</feature>
<dbReference type="InterPro" id="IPR046798">
    <property type="entry name" value="2OG-FeII_Oxy_6"/>
</dbReference>
<gene>
    <name evidence="3" type="ORF">VP01_182g6</name>
</gene>
<protein>
    <recommendedName>
        <fullName evidence="2">Tet-like 2OG-Fe(II) oxygenase domain-containing protein</fullName>
    </recommendedName>
</protein>
<dbReference type="AlphaFoldDB" id="A0A0L6VFR3"/>
<dbReference type="VEuPathDB" id="FungiDB:VP01_182g6"/>
<feature type="domain" description="Tet-like 2OG-Fe(II) oxygenase" evidence="2">
    <location>
        <begin position="171"/>
        <end position="220"/>
    </location>
</feature>
<evidence type="ECO:0000256" key="1">
    <source>
        <dbReference type="SAM" id="MobiDB-lite"/>
    </source>
</evidence>
<name>A0A0L6VFR3_9BASI</name>
<dbReference type="Proteomes" id="UP000037035">
    <property type="component" value="Unassembled WGS sequence"/>
</dbReference>
<dbReference type="Pfam" id="PF20515">
    <property type="entry name" value="2OG-FeII_Oxy_6"/>
    <property type="match status" value="2"/>
</dbReference>
<comment type="caution">
    <text evidence="3">The sequence shown here is derived from an EMBL/GenBank/DDBJ whole genome shotgun (WGS) entry which is preliminary data.</text>
</comment>
<feature type="region of interest" description="Disordered" evidence="1">
    <location>
        <begin position="152"/>
        <end position="174"/>
    </location>
</feature>
<keyword evidence="4" id="KW-1185">Reference proteome</keyword>
<organism evidence="3 4">
    <name type="scientific">Puccinia sorghi</name>
    <dbReference type="NCBI Taxonomy" id="27349"/>
    <lineage>
        <taxon>Eukaryota</taxon>
        <taxon>Fungi</taxon>
        <taxon>Dikarya</taxon>
        <taxon>Basidiomycota</taxon>
        <taxon>Pucciniomycotina</taxon>
        <taxon>Pucciniomycetes</taxon>
        <taxon>Pucciniales</taxon>
        <taxon>Pucciniaceae</taxon>
        <taxon>Puccinia</taxon>
    </lineage>
</organism>
<proteinExistence type="predicted"/>
<evidence type="ECO:0000259" key="2">
    <source>
        <dbReference type="Pfam" id="PF20515"/>
    </source>
</evidence>
<evidence type="ECO:0000313" key="4">
    <source>
        <dbReference type="Proteomes" id="UP000037035"/>
    </source>
</evidence>
<dbReference type="OrthoDB" id="2505311at2759"/>
<feature type="region of interest" description="Disordered" evidence="1">
    <location>
        <begin position="1"/>
        <end position="40"/>
    </location>
</feature>
<feature type="compositionally biased region" description="Polar residues" evidence="1">
    <location>
        <begin position="14"/>
        <end position="23"/>
    </location>
</feature>
<reference evidence="3 4" key="1">
    <citation type="submission" date="2015-08" db="EMBL/GenBank/DDBJ databases">
        <title>Next Generation Sequencing and Analysis of the Genome of Puccinia sorghi L Schw, the Causal Agent of Maize Common Rust.</title>
        <authorList>
            <person name="Rochi L."/>
            <person name="Burguener G."/>
            <person name="Darino M."/>
            <person name="Turjanski A."/>
            <person name="Kreff E."/>
            <person name="Dieguez M.J."/>
            <person name="Sacco F."/>
        </authorList>
    </citation>
    <scope>NUCLEOTIDE SEQUENCE [LARGE SCALE GENOMIC DNA]</scope>
    <source>
        <strain evidence="3 4">RO10H11247</strain>
    </source>
</reference>
<accession>A0A0L6VFR3</accession>
<evidence type="ECO:0000313" key="3">
    <source>
        <dbReference type="EMBL" id="KNZ58935.1"/>
    </source>
</evidence>
<feature type="compositionally biased region" description="Polar residues" evidence="1">
    <location>
        <begin position="152"/>
        <end position="161"/>
    </location>
</feature>
<sequence length="244" mass="26841">MDQEALPTRRQKRNAGQQTSSRSGGLAMGTGTRKTQASAREAFKRRHVHLLRGESFDLLREFLPGCKRYILPLAPGAAPYVDSISAIGWSLDMTSLKIRDGYRNEEAIRANQESYNQLNEGAEKVGNAMWNTWDLFTNIAAKKAKEHLKKSLGSSPLSASPMSGPADGGSSTGKIALPSLGHRVDHGQMIFPDVKFAIEFPPGIICLMTLRGHEYLHGTPKPTEFGNSTRLYLSVRAQFKVHSC</sequence>
<dbReference type="EMBL" id="LAVV01006648">
    <property type="protein sequence ID" value="KNZ58935.1"/>
    <property type="molecule type" value="Genomic_DNA"/>
</dbReference>